<evidence type="ECO:0008006" key="3">
    <source>
        <dbReference type="Google" id="ProtNLM"/>
    </source>
</evidence>
<comment type="caution">
    <text evidence="1">The sequence shown here is derived from an EMBL/GenBank/DDBJ whole genome shotgun (WGS) entry which is preliminary data.</text>
</comment>
<gene>
    <name evidence="1" type="ORF">E6C51_07865</name>
</gene>
<evidence type="ECO:0000313" key="1">
    <source>
        <dbReference type="EMBL" id="THF50763.1"/>
    </source>
</evidence>
<dbReference type="AlphaFoldDB" id="A0A4S3ZXV9"/>
<dbReference type="RefSeq" id="WP_190235581.1">
    <property type="nucleotide sequence ID" value="NZ_SSOA01000003.1"/>
</dbReference>
<keyword evidence="2" id="KW-1185">Reference proteome</keyword>
<name>A0A4S3ZXV9_9HYPH</name>
<dbReference type="Proteomes" id="UP000310754">
    <property type="component" value="Unassembled WGS sequence"/>
</dbReference>
<evidence type="ECO:0000313" key="2">
    <source>
        <dbReference type="Proteomes" id="UP000310754"/>
    </source>
</evidence>
<dbReference type="EMBL" id="SSOA01000003">
    <property type="protein sequence ID" value="THF50763.1"/>
    <property type="molecule type" value="Genomic_DNA"/>
</dbReference>
<proteinExistence type="predicted"/>
<reference evidence="1 2" key="1">
    <citation type="submission" date="2019-04" db="EMBL/GenBank/DDBJ databases">
        <title>Rhizobium terrae sp. nov., isolated from a paddy soil.</title>
        <authorList>
            <person name="Lin S.-Y."/>
            <person name="Hameed A."/>
            <person name="Huang H.-I."/>
            <person name="Young C.-C."/>
        </authorList>
    </citation>
    <scope>NUCLEOTIDE SEQUENCE [LARGE SCALE GENOMIC DNA]</scope>
    <source>
        <strain evidence="1 2">CC-HIH110</strain>
    </source>
</reference>
<sequence>MGVDGAPVTLSCVMPFEEVRNFELRLQRLFKGAVDDLVKTLDVSDSAVSMRLVVPRWLARHKIGQDLASWIVATWPTLFTDVALLADGDTLAVYELVKGLQDIAEGQIPALAVAALDSYMDAELLDMLAISDRIYKRGTPHGLVPGEAAVIVMLGSSATFPDAPPVGTIRSAFNGFEAENLAKPQGIIGRGLAKPLRKAFEAFQPDRFLVDLNGERWRSEDLGFALSGALIPDTLLSDFETPLSNTGDCGAANGLVMTAFALSTPEATIEPDVSTPDDHEPRRSLLSVLSTSHVEGPRCVIALERSIREN</sequence>
<accession>A0A4S3ZXV9</accession>
<protein>
    <recommendedName>
        <fullName evidence="3">Beta-ketoacyl synthase N-terminal domain-containing protein</fullName>
    </recommendedName>
</protein>
<organism evidence="1 2">
    <name type="scientific">Allorhizobium terrae</name>
    <dbReference type="NCBI Taxonomy" id="1848972"/>
    <lineage>
        <taxon>Bacteria</taxon>
        <taxon>Pseudomonadati</taxon>
        <taxon>Pseudomonadota</taxon>
        <taxon>Alphaproteobacteria</taxon>
        <taxon>Hyphomicrobiales</taxon>
        <taxon>Rhizobiaceae</taxon>
        <taxon>Rhizobium/Agrobacterium group</taxon>
        <taxon>Allorhizobium</taxon>
    </lineage>
</organism>